<dbReference type="STRING" id="149040.A0A132BC64"/>
<dbReference type="Proteomes" id="UP000070700">
    <property type="component" value="Unassembled WGS sequence"/>
</dbReference>
<feature type="region of interest" description="Disordered" evidence="1">
    <location>
        <begin position="887"/>
        <end position="922"/>
    </location>
</feature>
<dbReference type="Pfam" id="PF26013">
    <property type="entry name" value="DUF8004"/>
    <property type="match status" value="1"/>
</dbReference>
<feature type="region of interest" description="Disordered" evidence="1">
    <location>
        <begin position="616"/>
        <end position="643"/>
    </location>
</feature>
<name>A0A132BC64_MOLSC</name>
<evidence type="ECO:0000313" key="4">
    <source>
        <dbReference type="Proteomes" id="UP000070700"/>
    </source>
</evidence>
<organism evidence="3 4">
    <name type="scientific">Mollisia scopiformis</name>
    <name type="common">Conifer needle endophyte fungus</name>
    <name type="synonym">Phialocephala scopiformis</name>
    <dbReference type="NCBI Taxonomy" id="149040"/>
    <lineage>
        <taxon>Eukaryota</taxon>
        <taxon>Fungi</taxon>
        <taxon>Dikarya</taxon>
        <taxon>Ascomycota</taxon>
        <taxon>Pezizomycotina</taxon>
        <taxon>Leotiomycetes</taxon>
        <taxon>Helotiales</taxon>
        <taxon>Mollisiaceae</taxon>
        <taxon>Mollisia</taxon>
    </lineage>
</organism>
<dbReference type="GeneID" id="28832840"/>
<dbReference type="InParanoid" id="A0A132BC64"/>
<evidence type="ECO:0000256" key="1">
    <source>
        <dbReference type="SAM" id="MobiDB-lite"/>
    </source>
</evidence>
<gene>
    <name evidence="3" type="ORF">LY89DRAFT_787893</name>
</gene>
<dbReference type="InterPro" id="IPR058317">
    <property type="entry name" value="DUF8004"/>
</dbReference>
<feature type="compositionally biased region" description="Polar residues" evidence="1">
    <location>
        <begin position="893"/>
        <end position="912"/>
    </location>
</feature>
<feature type="domain" description="DUF8004" evidence="2">
    <location>
        <begin position="380"/>
        <end position="474"/>
    </location>
</feature>
<sequence length="1058" mass="118707">MSGRAAVARKPQRLAGLEKVQPARGSASGYPPTVGRSHPNPYHHQFGGGPGYNYPTDEEGLPEASLGHVDSNGRSQASMDDPAYARARRPMLENIESNIEKSALRLALDDKSDQIRQNLGNLFKKKPKDPQERPATSLNNRRDAQEMEGDMRFRTQSRLGQDAWIPGFPVPPSAMPGSPDSESVDAPSFRSQMGNQGISEPPSAPLPPPPEPPSLKCFSGSSPLKAVDFNETEVDREMWLIDGDTLVYLTQETSSGPTGMPSFRLCSKKLRALGSVVLSGLIQENLRNRQSIMAITDSAKSLLTSEHMESTDNLRYTISIAPPPELEGEKLTRWKRGTRNALALLHGKPLIGDFIHEMLLTLQERFIDWIQDEDHAKEIVVTYVVDFGLADVRKCPRAAVGLLAYADAPNVHWEPGYREAFAHCVGMYEQVVTLYEWTMLSGVRPVTKAAIRKAAIILEGCLKFQAQRLRDFNFDGMWDLKPEDSVVAFEAFKSLAGFLRDFYTKSYGSWPPNQVDNTHLWLTRTVVRDLQRDFSALYDYLVDRSVVFRYRLKHLVMDHPTNVHFDANGNGVPMVRVLTNFDESCGYNPIPHPFPLLPPSIPVAASKIAQEKPKRKFFGGGTKKDKKDNAASTEQGEGVPKGNDPMADVKFKLAYEQANNLLILHEYTGNALVEAFIRHEQFERICEVDPLECRLGRWVLIYFMLQTLASISSDVPGLIYPDGVGYFLNGFIETPSWKQGDFMQASPFLTHCFTVEKTWVKSDETENQAVAENHQSAGEHYPQAAEQYSQIDEHHPQVADHYASGVSAAPSGAFRSEHSGYSVRSPTLTNNSQYGHPSDEDYNRFVRDYGQLDLDENDHNGYAFGQTSHTPLPQRMDSRFNQEAYAQRPLPRQPSQPNYRVAAQANQLQPRQDSSKADLGWERDATPLRQENLRDEDDFQLFQSQPPPYQGLARNGRQQIEPHQQLSAQPSFHDFQHARAGRGNGTRARRYDVQDIPKFASPPRNHGRAMSPDTFTPPQFGPKSPLRAPDSYNKPMQGGQRQENFNDWDVETGNGTLP</sequence>
<accession>A0A132BC64</accession>
<dbReference type="RefSeq" id="XP_018063954.1">
    <property type="nucleotide sequence ID" value="XM_018223114.1"/>
</dbReference>
<reference evidence="3 4" key="1">
    <citation type="submission" date="2015-10" db="EMBL/GenBank/DDBJ databases">
        <title>Full genome of DAOMC 229536 Phialocephala scopiformis, a fungal endophyte of spruce producing the potent anti-insectan compound rugulosin.</title>
        <authorList>
            <consortium name="DOE Joint Genome Institute"/>
            <person name="Walker A.K."/>
            <person name="Frasz S.L."/>
            <person name="Seifert K.A."/>
            <person name="Miller J.D."/>
            <person name="Mondo S.J."/>
            <person name="Labutti K."/>
            <person name="Lipzen A."/>
            <person name="Dockter R."/>
            <person name="Kennedy M."/>
            <person name="Grigoriev I.V."/>
            <person name="Spatafora J.W."/>
        </authorList>
    </citation>
    <scope>NUCLEOTIDE SEQUENCE [LARGE SCALE GENOMIC DNA]</scope>
    <source>
        <strain evidence="3 4">CBS 120377</strain>
    </source>
</reference>
<feature type="region of interest" description="Disordered" evidence="1">
    <location>
        <begin position="168"/>
        <end position="215"/>
    </location>
</feature>
<proteinExistence type="predicted"/>
<evidence type="ECO:0000259" key="2">
    <source>
        <dbReference type="Pfam" id="PF26013"/>
    </source>
</evidence>
<dbReference type="PANTHER" id="PTHR39601:SF2">
    <property type="entry name" value="CHORIOGENIN HMINOR"/>
    <property type="match status" value="1"/>
</dbReference>
<feature type="region of interest" description="Disordered" evidence="1">
    <location>
        <begin position="976"/>
        <end position="1058"/>
    </location>
</feature>
<dbReference type="EMBL" id="KQ947431">
    <property type="protein sequence ID" value="KUJ09599.1"/>
    <property type="molecule type" value="Genomic_DNA"/>
</dbReference>
<feature type="compositionally biased region" description="Polar residues" evidence="1">
    <location>
        <begin position="189"/>
        <end position="198"/>
    </location>
</feature>
<protein>
    <recommendedName>
        <fullName evidence="2">DUF8004 domain-containing protein</fullName>
    </recommendedName>
</protein>
<dbReference type="AlphaFoldDB" id="A0A132BC64"/>
<feature type="compositionally biased region" description="Pro residues" evidence="1">
    <location>
        <begin position="202"/>
        <end position="213"/>
    </location>
</feature>
<feature type="region of interest" description="Disordered" evidence="1">
    <location>
        <begin position="1"/>
        <end position="88"/>
    </location>
</feature>
<dbReference type="KEGG" id="psco:LY89DRAFT_787893"/>
<feature type="region of interest" description="Disordered" evidence="1">
    <location>
        <begin position="809"/>
        <end position="843"/>
    </location>
</feature>
<feature type="compositionally biased region" description="Basic and acidic residues" evidence="1">
    <location>
        <begin position="913"/>
        <end position="922"/>
    </location>
</feature>
<keyword evidence="4" id="KW-1185">Reference proteome</keyword>
<feature type="region of interest" description="Disordered" evidence="1">
    <location>
        <begin position="118"/>
        <end position="146"/>
    </location>
</feature>
<evidence type="ECO:0000313" key="3">
    <source>
        <dbReference type="EMBL" id="KUJ09599.1"/>
    </source>
</evidence>
<feature type="compositionally biased region" description="Polar residues" evidence="1">
    <location>
        <begin position="822"/>
        <end position="835"/>
    </location>
</feature>
<dbReference type="PANTHER" id="PTHR39601">
    <property type="entry name" value="CHORIOGENIN HMINOR"/>
    <property type="match status" value="1"/>
</dbReference>
<dbReference type="OrthoDB" id="5302380at2759"/>